<gene>
    <name evidence="3" type="ORF">HCG48_03450</name>
</gene>
<dbReference type="InterPro" id="IPR006976">
    <property type="entry name" value="VanZ-like"/>
</dbReference>
<proteinExistence type="predicted"/>
<evidence type="ECO:0000259" key="2">
    <source>
        <dbReference type="Pfam" id="PF04892"/>
    </source>
</evidence>
<dbReference type="KEGG" id="oxy:HCG48_03450"/>
<dbReference type="Pfam" id="PF04892">
    <property type="entry name" value="VanZ"/>
    <property type="match status" value="1"/>
</dbReference>
<feature type="transmembrane region" description="Helical" evidence="1">
    <location>
        <begin position="469"/>
        <end position="491"/>
    </location>
</feature>
<dbReference type="RefSeq" id="WP_168567907.1">
    <property type="nucleotide sequence ID" value="NZ_CP051167.1"/>
</dbReference>
<reference evidence="3 4" key="1">
    <citation type="submission" date="2020-04" db="EMBL/GenBank/DDBJ databases">
        <authorList>
            <person name="Basu S."/>
            <person name="Maruthanayagam V."/>
            <person name="Chakraborty S."/>
            <person name="Pramanik A."/>
            <person name="Mukherjee J."/>
            <person name="Brink B."/>
        </authorList>
    </citation>
    <scope>NUCLEOTIDE SEQUENCE [LARGE SCALE GENOMIC DNA]</scope>
    <source>
        <strain evidence="3 4">AP17</strain>
    </source>
</reference>
<feature type="transmembrane region" description="Helical" evidence="1">
    <location>
        <begin position="442"/>
        <end position="462"/>
    </location>
</feature>
<dbReference type="InterPro" id="IPR013320">
    <property type="entry name" value="ConA-like_dom_sf"/>
</dbReference>
<evidence type="ECO:0000313" key="3">
    <source>
        <dbReference type="EMBL" id="QIZ69750.1"/>
    </source>
</evidence>
<keyword evidence="1" id="KW-0812">Transmembrane</keyword>
<dbReference type="SUPFAM" id="SSF49899">
    <property type="entry name" value="Concanavalin A-like lectins/glucanases"/>
    <property type="match status" value="1"/>
</dbReference>
<feature type="transmembrane region" description="Helical" evidence="1">
    <location>
        <begin position="69"/>
        <end position="88"/>
    </location>
</feature>
<dbReference type="Pfam" id="PF13385">
    <property type="entry name" value="Laminin_G_3"/>
    <property type="match status" value="1"/>
</dbReference>
<sequence length="529" mass="60563">MKLMRDRPQLNWNHRLEKAALPIFIGGFLFVAIATLFPFDFYLPDRFSLPNLLDSFHLAPSRQTAFKDLVENLILFLPLGFGASGLLAKTQLNPRIQLSLILICSAFFSSTIETLQAFLPSRHPTGTDILTNTIGSGLGYFTFCHWRFQLAQAIARILRRIQRGSTVKNLSFIYWGYFLIILIISSAVQTTTNLSNWNTDYPLIIGNEATGDRPWNGSISQLAIADRTLSEPEINTLFQQESKFSLNSSSWLISYQFDRPNPWQSRDEILLPLLTPSKSLKPEKDGVLNLNPDRWLQTERSAKNLIKILRQQHQFSLMLTLATLEDRQSGPARIVSLSKTPFERNLTLGQEENDLVFRLRTPITGRNGMNPEFVVPNFFSDRQFHRLLIAYDGANLAFYRDRPTPLSEIRLTPDFILFRYLLLNFEESVLRLDAPNAIVYCIFYYSVVFIPLGSLAAIIGYLRFRDRPWIARLLIFLGTILPGFLLELLLSRIRGTAMAGDRLLWSWAIASLAVWGVMRYVRVRSLNTD</sequence>
<keyword evidence="1" id="KW-1133">Transmembrane helix</keyword>
<organism evidence="3 4">
    <name type="scientific">Oxynema aestuarii AP17</name>
    <dbReference type="NCBI Taxonomy" id="2064643"/>
    <lineage>
        <taxon>Bacteria</taxon>
        <taxon>Bacillati</taxon>
        <taxon>Cyanobacteriota</taxon>
        <taxon>Cyanophyceae</taxon>
        <taxon>Oscillatoriophycideae</taxon>
        <taxon>Oscillatoriales</taxon>
        <taxon>Oscillatoriaceae</taxon>
        <taxon>Oxynema</taxon>
        <taxon>Oxynema aestuarii</taxon>
    </lineage>
</organism>
<protein>
    <recommendedName>
        <fullName evidence="2">VanZ-like domain-containing protein</fullName>
    </recommendedName>
</protein>
<dbReference type="AlphaFoldDB" id="A0A6H1TUX6"/>
<evidence type="ECO:0000313" key="4">
    <source>
        <dbReference type="Proteomes" id="UP000500857"/>
    </source>
</evidence>
<feature type="transmembrane region" description="Helical" evidence="1">
    <location>
        <begin position="503"/>
        <end position="521"/>
    </location>
</feature>
<dbReference type="EMBL" id="CP051167">
    <property type="protein sequence ID" value="QIZ69750.1"/>
    <property type="molecule type" value="Genomic_DNA"/>
</dbReference>
<keyword evidence="4" id="KW-1185">Reference proteome</keyword>
<name>A0A6H1TUX6_9CYAN</name>
<keyword evidence="1" id="KW-0472">Membrane</keyword>
<feature type="transmembrane region" description="Helical" evidence="1">
    <location>
        <begin position="21"/>
        <end position="43"/>
    </location>
</feature>
<dbReference type="Proteomes" id="UP000500857">
    <property type="component" value="Chromosome"/>
</dbReference>
<evidence type="ECO:0000256" key="1">
    <source>
        <dbReference type="SAM" id="Phobius"/>
    </source>
</evidence>
<feature type="domain" description="VanZ-like" evidence="2">
    <location>
        <begin position="32"/>
        <end position="144"/>
    </location>
</feature>
<feature type="transmembrane region" description="Helical" evidence="1">
    <location>
        <begin position="100"/>
        <end position="119"/>
    </location>
</feature>
<accession>A0A6H1TUX6</accession>
<feature type="transmembrane region" description="Helical" evidence="1">
    <location>
        <begin position="170"/>
        <end position="188"/>
    </location>
</feature>
<dbReference type="Gene3D" id="2.60.120.200">
    <property type="match status" value="1"/>
</dbReference>